<gene>
    <name evidence="1" type="ORF">LCGC14_2462420</name>
</gene>
<reference evidence="1" key="1">
    <citation type="journal article" date="2015" name="Nature">
        <title>Complex archaea that bridge the gap between prokaryotes and eukaryotes.</title>
        <authorList>
            <person name="Spang A."/>
            <person name="Saw J.H."/>
            <person name="Jorgensen S.L."/>
            <person name="Zaremba-Niedzwiedzka K."/>
            <person name="Martijn J."/>
            <person name="Lind A.E."/>
            <person name="van Eijk R."/>
            <person name="Schleper C."/>
            <person name="Guy L."/>
            <person name="Ettema T.J."/>
        </authorList>
    </citation>
    <scope>NUCLEOTIDE SEQUENCE</scope>
</reference>
<comment type="caution">
    <text evidence="1">The sequence shown here is derived from an EMBL/GenBank/DDBJ whole genome shotgun (WGS) entry which is preliminary data.</text>
</comment>
<organism evidence="1">
    <name type="scientific">marine sediment metagenome</name>
    <dbReference type="NCBI Taxonomy" id="412755"/>
    <lineage>
        <taxon>unclassified sequences</taxon>
        <taxon>metagenomes</taxon>
        <taxon>ecological metagenomes</taxon>
    </lineage>
</organism>
<accession>A0A0F9E6W1</accession>
<dbReference type="AlphaFoldDB" id="A0A0F9E6W1"/>
<name>A0A0F9E6W1_9ZZZZ</name>
<sequence length="76" mass="8826">MPRNLGKIMMICPFCECDAWHIGNVWVKCFLCQRMFSRNILDVGPIAVINRQLKKIKKIAENPEAFGGFFESEYDL</sequence>
<dbReference type="EMBL" id="LAZR01038369">
    <property type="protein sequence ID" value="KKL19738.1"/>
    <property type="molecule type" value="Genomic_DNA"/>
</dbReference>
<evidence type="ECO:0000313" key="1">
    <source>
        <dbReference type="EMBL" id="KKL19738.1"/>
    </source>
</evidence>
<protein>
    <submittedName>
        <fullName evidence="1">Uncharacterized protein</fullName>
    </submittedName>
</protein>
<proteinExistence type="predicted"/>